<evidence type="ECO:0000256" key="1">
    <source>
        <dbReference type="ARBA" id="ARBA00022801"/>
    </source>
</evidence>
<dbReference type="Gene3D" id="3.40.50.1820">
    <property type="entry name" value="alpha/beta hydrolase"/>
    <property type="match status" value="1"/>
</dbReference>
<dbReference type="InterPro" id="IPR050300">
    <property type="entry name" value="GDXG_lipolytic_enzyme"/>
</dbReference>
<dbReference type="PANTHER" id="PTHR48081:SF9">
    <property type="entry name" value="CARBOXYLESTERASE"/>
    <property type="match status" value="1"/>
</dbReference>
<dbReference type="Proteomes" id="UP000474802">
    <property type="component" value="Unassembled WGS sequence"/>
</dbReference>
<comment type="caution">
    <text evidence="3">The sequence shown here is derived from an EMBL/GenBank/DDBJ whole genome shotgun (WGS) entry which is preliminary data.</text>
</comment>
<evidence type="ECO:0000259" key="2">
    <source>
        <dbReference type="Pfam" id="PF20434"/>
    </source>
</evidence>
<dbReference type="Pfam" id="PF20434">
    <property type="entry name" value="BD-FAE"/>
    <property type="match status" value="1"/>
</dbReference>
<dbReference type="EMBL" id="JAALFG010000006">
    <property type="protein sequence ID" value="NGP19443.1"/>
    <property type="molecule type" value="Genomic_DNA"/>
</dbReference>
<keyword evidence="1 3" id="KW-0378">Hydrolase</keyword>
<dbReference type="PANTHER" id="PTHR48081">
    <property type="entry name" value="AB HYDROLASE SUPERFAMILY PROTEIN C4A8.06C"/>
    <property type="match status" value="1"/>
</dbReference>
<proteinExistence type="predicted"/>
<dbReference type="SUPFAM" id="SSF53474">
    <property type="entry name" value="alpha/beta-Hydrolases"/>
    <property type="match status" value="1"/>
</dbReference>
<dbReference type="AlphaFoldDB" id="A0A6M1SYP4"/>
<evidence type="ECO:0000313" key="3">
    <source>
        <dbReference type="EMBL" id="NGP19443.1"/>
    </source>
</evidence>
<gene>
    <name evidence="3" type="ORF">G5575_18980</name>
</gene>
<dbReference type="GO" id="GO:0016787">
    <property type="term" value="F:hydrolase activity"/>
    <property type="evidence" value="ECO:0007669"/>
    <property type="project" value="UniProtKB-KW"/>
</dbReference>
<reference evidence="3 4" key="1">
    <citation type="submission" date="2020-02" db="EMBL/GenBank/DDBJ databases">
        <authorList>
            <person name="Khan S.A."/>
            <person name="Jeon C.O."/>
            <person name="Chun B.H."/>
        </authorList>
    </citation>
    <scope>NUCLEOTIDE SEQUENCE [LARGE SCALE GENOMIC DNA]</scope>
    <source>
        <strain evidence="3 4">H239</strain>
    </source>
</reference>
<evidence type="ECO:0000313" key="4">
    <source>
        <dbReference type="Proteomes" id="UP000474802"/>
    </source>
</evidence>
<accession>A0A6M1SYP4</accession>
<organism evidence="3 4">
    <name type="scientific">Devosia aurantiaca</name>
    <dbReference type="NCBI Taxonomy" id="2714858"/>
    <lineage>
        <taxon>Bacteria</taxon>
        <taxon>Pseudomonadati</taxon>
        <taxon>Pseudomonadota</taxon>
        <taxon>Alphaproteobacteria</taxon>
        <taxon>Hyphomicrobiales</taxon>
        <taxon>Devosiaceae</taxon>
        <taxon>Devosia</taxon>
    </lineage>
</organism>
<dbReference type="InterPro" id="IPR029058">
    <property type="entry name" value="AB_hydrolase_fold"/>
</dbReference>
<protein>
    <submittedName>
        <fullName evidence="3">Alpha/beta hydrolase</fullName>
    </submittedName>
</protein>
<dbReference type="RefSeq" id="WP_164535687.1">
    <property type="nucleotide sequence ID" value="NZ_JAALFG010000006.1"/>
</dbReference>
<dbReference type="InterPro" id="IPR049492">
    <property type="entry name" value="BD-FAE-like_dom"/>
</dbReference>
<feature type="domain" description="BD-FAE-like" evidence="2">
    <location>
        <begin position="36"/>
        <end position="223"/>
    </location>
</feature>
<name>A0A6M1SYP4_9HYPH</name>
<sequence>MKLSPVDIVGFLLPKDGGSERIAQDLAYGPDARHRLDIYAPRKMLAPAPPVVVFFYGGSWSTGGKEAYAFVGRALAALGYVVVVPDYRLVPDVEYPAFLDDCARAVAWVGQNINRYGGDWTRMALAGHSAGAYNAVMTTLEPGLVEAHGQKAAICGVIGLSGPYDFFPFDGPISMRVFGAVPDPQSTQPVNHVAAGAPPMFLGQGERDTLVYPRNSLRLAEELQRSGHARRPVSTRAWPMPDRCSASVCRCAGARPYWLTWRVSCARSLALAAELALTVARRDQGG</sequence>
<keyword evidence="4" id="KW-1185">Reference proteome</keyword>
<reference evidence="3 4" key="2">
    <citation type="submission" date="2020-03" db="EMBL/GenBank/DDBJ databases">
        <title>Devosia chinhatensis sp. nov., isolated from a hexachlorocyclohexane (HCH) dump site in India.</title>
        <authorList>
            <person name="Kumar M."/>
            <person name="Lal R."/>
        </authorList>
    </citation>
    <scope>NUCLEOTIDE SEQUENCE [LARGE SCALE GENOMIC DNA]</scope>
    <source>
        <strain evidence="3 4">H239</strain>
    </source>
</reference>